<dbReference type="Pfam" id="PF01220">
    <property type="entry name" value="DHquinase_II"/>
    <property type="match status" value="1"/>
</dbReference>
<name>A0A0S2FCU7_LYSAN</name>
<dbReference type="RefSeq" id="WP_057918424.1">
    <property type="nucleotide sequence ID" value="NZ_CP011129.1"/>
</dbReference>
<evidence type="ECO:0000256" key="3">
    <source>
        <dbReference type="ARBA" id="ARBA00011037"/>
    </source>
</evidence>
<comment type="pathway">
    <text evidence="2">Metabolic intermediate biosynthesis; chorismate biosynthesis; chorismate from D-erythrose 4-phosphate and phosphoenolpyruvate: step 3/7.</text>
</comment>
<dbReference type="SUPFAM" id="SSF52304">
    <property type="entry name" value="Type II 3-dehydroquinate dehydratase"/>
    <property type="match status" value="1"/>
</dbReference>
<dbReference type="GO" id="GO:0003855">
    <property type="term" value="F:3-dehydroquinate dehydratase activity"/>
    <property type="evidence" value="ECO:0007669"/>
    <property type="project" value="UniProtKB-EC"/>
</dbReference>
<dbReference type="AlphaFoldDB" id="A0A0S2FCU7"/>
<dbReference type="STRING" id="84531.LA76x_3216"/>
<evidence type="ECO:0000256" key="4">
    <source>
        <dbReference type="ARBA" id="ARBA00011193"/>
    </source>
</evidence>
<dbReference type="GO" id="GO:0009423">
    <property type="term" value="P:chorismate biosynthetic process"/>
    <property type="evidence" value="ECO:0007669"/>
    <property type="project" value="UniProtKB-UniPathway"/>
</dbReference>
<sequence>MSTDVSILILRGPQGGVSEIDSMAPALAGAVRATLVERAAIAGKALALRSCRSEDELVECLQAMRAANTELLLLDPGACLPASEALRGALARLPMPYIEVHDDDMHALEPSIAPQCGPRLRLVHGYAAQSYTLALSIALEHLGCAESGNDVHVGT</sequence>
<comment type="subunit">
    <text evidence="4">Homododecamer.</text>
</comment>
<protein>
    <recommendedName>
        <fullName evidence="5">3-dehydroquinate dehydratase</fullName>
        <ecNumber evidence="5">4.2.1.10</ecNumber>
    </recommendedName>
</protein>
<dbReference type="InterPro" id="IPR001874">
    <property type="entry name" value="DHquinase_II"/>
</dbReference>
<dbReference type="KEGG" id="lab:LA76x_3216"/>
<dbReference type="InterPro" id="IPR036441">
    <property type="entry name" value="DHquinase_II_sf"/>
</dbReference>
<dbReference type="Gene3D" id="3.40.50.9100">
    <property type="entry name" value="Dehydroquinase, class II"/>
    <property type="match status" value="1"/>
</dbReference>
<accession>A0A0S2FCU7</accession>
<organism evidence="7 8">
    <name type="scientific">Lysobacter antibioticus</name>
    <dbReference type="NCBI Taxonomy" id="84531"/>
    <lineage>
        <taxon>Bacteria</taxon>
        <taxon>Pseudomonadati</taxon>
        <taxon>Pseudomonadota</taxon>
        <taxon>Gammaproteobacteria</taxon>
        <taxon>Lysobacterales</taxon>
        <taxon>Lysobacteraceae</taxon>
        <taxon>Lysobacter</taxon>
    </lineage>
</organism>
<dbReference type="PATRIC" id="fig|84531.8.peg.3231"/>
<reference evidence="7 8" key="1">
    <citation type="journal article" date="2015" name="BMC Genomics">
        <title>Comparative genomics and metabolic profiling of the genus Lysobacter.</title>
        <authorList>
            <person name="de Bruijn I."/>
            <person name="Cheng X."/>
            <person name="de Jager V."/>
            <person name="Exposito R.G."/>
            <person name="Watrous J."/>
            <person name="Patel N."/>
            <person name="Postma J."/>
            <person name="Dorrestein P.C."/>
            <person name="Kobayashi D."/>
            <person name="Raaijmakers J.M."/>
        </authorList>
    </citation>
    <scope>NUCLEOTIDE SEQUENCE [LARGE SCALE GENOMIC DNA]</scope>
    <source>
        <strain evidence="7 8">76</strain>
    </source>
</reference>
<evidence type="ECO:0000256" key="6">
    <source>
        <dbReference type="ARBA" id="ARBA00023239"/>
    </source>
</evidence>
<evidence type="ECO:0000313" key="8">
    <source>
        <dbReference type="Proteomes" id="UP000060787"/>
    </source>
</evidence>
<evidence type="ECO:0000256" key="5">
    <source>
        <dbReference type="ARBA" id="ARBA00012060"/>
    </source>
</evidence>
<evidence type="ECO:0000256" key="1">
    <source>
        <dbReference type="ARBA" id="ARBA00001864"/>
    </source>
</evidence>
<dbReference type="UniPathway" id="UPA00053">
    <property type="reaction ID" value="UER00086"/>
</dbReference>
<dbReference type="Proteomes" id="UP000060787">
    <property type="component" value="Chromosome"/>
</dbReference>
<comment type="similarity">
    <text evidence="3">Belongs to the type-II 3-dehydroquinase family.</text>
</comment>
<dbReference type="EMBL" id="CP011129">
    <property type="protein sequence ID" value="ALN81344.1"/>
    <property type="molecule type" value="Genomic_DNA"/>
</dbReference>
<dbReference type="EC" id="4.2.1.10" evidence="5"/>
<keyword evidence="8" id="KW-1185">Reference proteome</keyword>
<keyword evidence="6" id="KW-0456">Lyase</keyword>
<gene>
    <name evidence="7" type="ORF">LA76x_3216</name>
</gene>
<evidence type="ECO:0000313" key="7">
    <source>
        <dbReference type="EMBL" id="ALN81344.1"/>
    </source>
</evidence>
<comment type="catalytic activity">
    <reaction evidence="1">
        <text>3-dehydroquinate = 3-dehydroshikimate + H2O</text>
        <dbReference type="Rhea" id="RHEA:21096"/>
        <dbReference type="ChEBI" id="CHEBI:15377"/>
        <dbReference type="ChEBI" id="CHEBI:16630"/>
        <dbReference type="ChEBI" id="CHEBI:32364"/>
        <dbReference type="EC" id="4.2.1.10"/>
    </reaction>
</comment>
<dbReference type="eggNOG" id="COG0757">
    <property type="taxonomic scope" value="Bacteria"/>
</dbReference>
<proteinExistence type="inferred from homology"/>
<evidence type="ECO:0000256" key="2">
    <source>
        <dbReference type="ARBA" id="ARBA00004902"/>
    </source>
</evidence>